<dbReference type="OrthoDB" id="2629010at2"/>
<reference evidence="2" key="1">
    <citation type="submission" date="2019-08" db="EMBL/GenBank/DDBJ databases">
        <authorList>
            <person name="Zheng X."/>
        </authorList>
    </citation>
    <scope>NUCLEOTIDE SEQUENCE [LARGE SCALE GENOMIC DNA]</scope>
    <source>
        <strain evidence="2">FJAT-25496</strain>
    </source>
</reference>
<sequence>MSDRKKSKFNIGDTVVITMYGTVGKITNMKWLDGMYVYEVNRSEGLYMESSLEMLSDYKGEIMEKEHIDIEYKYFFGDLVQVKGYGSDLFKVVGFRTEIWRYKEDAWEDIIYELTRISDAEWLEANEEELILVADAESADAFIQKLGLLYLLNKKEKLPELKEKKGNSFRKAEKEILAEIREKKLLIDGLLDIFNDYRILYEMFHDEEYRHIMRVILRKLKQISNNDGKSTV</sequence>
<dbReference type="Proteomes" id="UP000321555">
    <property type="component" value="Chromosome"/>
</dbReference>
<gene>
    <name evidence="1" type="ORF">FSZ17_14175</name>
</gene>
<evidence type="ECO:0000313" key="2">
    <source>
        <dbReference type="Proteomes" id="UP000321555"/>
    </source>
</evidence>
<protein>
    <recommendedName>
        <fullName evidence="3">YodN</fullName>
    </recommendedName>
</protein>
<evidence type="ECO:0000313" key="1">
    <source>
        <dbReference type="EMBL" id="QED48293.1"/>
    </source>
</evidence>
<keyword evidence="2" id="KW-1185">Reference proteome</keyword>
<organism evidence="1 2">
    <name type="scientific">Cytobacillus dafuensis</name>
    <name type="common">Bacillus dafuensis</name>
    <dbReference type="NCBI Taxonomy" id="1742359"/>
    <lineage>
        <taxon>Bacteria</taxon>
        <taxon>Bacillati</taxon>
        <taxon>Bacillota</taxon>
        <taxon>Bacilli</taxon>
        <taxon>Bacillales</taxon>
        <taxon>Bacillaceae</taxon>
        <taxon>Cytobacillus</taxon>
    </lineage>
</organism>
<evidence type="ECO:0008006" key="3">
    <source>
        <dbReference type="Google" id="ProtNLM"/>
    </source>
</evidence>
<dbReference type="AlphaFoldDB" id="A0A5B8Z7T4"/>
<dbReference type="RefSeq" id="WP_057771139.1">
    <property type="nucleotide sequence ID" value="NZ_CP042593.1"/>
</dbReference>
<proteinExistence type="predicted"/>
<dbReference type="KEGG" id="bda:FSZ17_14175"/>
<accession>A0A5B8Z7T4</accession>
<name>A0A5B8Z7T4_CYTDA</name>
<dbReference type="EMBL" id="CP042593">
    <property type="protein sequence ID" value="QED48293.1"/>
    <property type="molecule type" value="Genomic_DNA"/>
</dbReference>